<dbReference type="NCBIfam" id="TIGR02532">
    <property type="entry name" value="IV_pilin_GFxxxE"/>
    <property type="match status" value="1"/>
</dbReference>
<evidence type="ECO:0000256" key="4">
    <source>
        <dbReference type="ARBA" id="ARBA00022989"/>
    </source>
</evidence>
<evidence type="ECO:0000256" key="3">
    <source>
        <dbReference type="ARBA" id="ARBA00022692"/>
    </source>
</evidence>
<dbReference type="AlphaFoldDB" id="A0AAE4ZAF4"/>
<proteinExistence type="predicted"/>
<evidence type="ECO:0000256" key="6">
    <source>
        <dbReference type="SAM" id="Phobius"/>
    </source>
</evidence>
<accession>A0AAE4ZAF4</accession>
<dbReference type="GO" id="GO:0016020">
    <property type="term" value="C:membrane"/>
    <property type="evidence" value="ECO:0007669"/>
    <property type="project" value="UniProtKB-SubCell"/>
</dbReference>
<keyword evidence="3 6" id="KW-0812">Transmembrane</keyword>
<protein>
    <submittedName>
        <fullName evidence="7">Prepilin-type N-terminal cleavage/methylation domain-containing protein</fullName>
    </submittedName>
</protein>
<evidence type="ECO:0000256" key="5">
    <source>
        <dbReference type="ARBA" id="ARBA00023136"/>
    </source>
</evidence>
<keyword evidence="5 6" id="KW-0472">Membrane</keyword>
<reference evidence="7 8" key="1">
    <citation type="submission" date="2020-01" db="EMBL/GenBank/DDBJ databases">
        <title>Genomes assembled from Gulf of Kutch pelagic sediment metagenomes.</title>
        <authorList>
            <person name="Chandrashekar M."/>
            <person name="Mahajan M.S."/>
            <person name="Dave K.J."/>
            <person name="Vatsa P."/>
            <person name="Nathani N.M."/>
        </authorList>
    </citation>
    <scope>NUCLEOTIDE SEQUENCE [LARGE SCALE GENOMIC DNA]</scope>
    <source>
        <strain evidence="7">KS3-K002</strain>
    </source>
</reference>
<evidence type="ECO:0000256" key="2">
    <source>
        <dbReference type="ARBA" id="ARBA00022481"/>
    </source>
</evidence>
<feature type="transmembrane region" description="Helical" evidence="6">
    <location>
        <begin position="20"/>
        <end position="43"/>
    </location>
</feature>
<organism evidence="7 8">
    <name type="scientific">Candidatus Kutchimonas denitrificans</name>
    <dbReference type="NCBI Taxonomy" id="3056748"/>
    <lineage>
        <taxon>Bacteria</taxon>
        <taxon>Pseudomonadati</taxon>
        <taxon>Gemmatimonadota</taxon>
        <taxon>Gemmatimonadia</taxon>
        <taxon>Candidatus Palauibacterales</taxon>
        <taxon>Candidatus Palauibacteraceae</taxon>
        <taxon>Candidatus Kutchimonas</taxon>
    </lineage>
</organism>
<sequence length="144" mass="15219">MADIAVSDRKTAAPSVRRSATGFTLIELLIVVVLIGLLTAIAIPQFGSAREKAYRAQLQGDLHSLISAQESYFSHYNAYADDVSKLEFNKTPNVTVNITEVAGNGWSAKAVHAATPVECGLYIGNASPPAGIPVTTDGKIVCTE</sequence>
<dbReference type="SUPFAM" id="SSF54523">
    <property type="entry name" value="Pili subunits"/>
    <property type="match status" value="1"/>
</dbReference>
<dbReference type="Proteomes" id="UP000702544">
    <property type="component" value="Unassembled WGS sequence"/>
</dbReference>
<evidence type="ECO:0000256" key="1">
    <source>
        <dbReference type="ARBA" id="ARBA00004167"/>
    </source>
</evidence>
<dbReference type="InterPro" id="IPR045584">
    <property type="entry name" value="Pilin-like"/>
</dbReference>
<dbReference type="Pfam" id="PF07963">
    <property type="entry name" value="N_methyl"/>
    <property type="match status" value="1"/>
</dbReference>
<dbReference type="PANTHER" id="PTHR30093:SF44">
    <property type="entry name" value="TYPE II SECRETION SYSTEM CORE PROTEIN G"/>
    <property type="match status" value="1"/>
</dbReference>
<name>A0AAE4ZAF4_9BACT</name>
<evidence type="ECO:0000313" key="8">
    <source>
        <dbReference type="Proteomes" id="UP000702544"/>
    </source>
</evidence>
<dbReference type="EMBL" id="JAACAK010000046">
    <property type="protein sequence ID" value="NIR74501.1"/>
    <property type="molecule type" value="Genomic_DNA"/>
</dbReference>
<comment type="subcellular location">
    <subcellularLocation>
        <location evidence="1">Membrane</location>
        <topology evidence="1">Single-pass membrane protein</topology>
    </subcellularLocation>
</comment>
<evidence type="ECO:0000313" key="7">
    <source>
        <dbReference type="EMBL" id="NIR74501.1"/>
    </source>
</evidence>
<keyword evidence="4 6" id="KW-1133">Transmembrane helix</keyword>
<gene>
    <name evidence="7" type="ORF">GWO12_05245</name>
</gene>
<comment type="caution">
    <text evidence="7">The sequence shown here is derived from an EMBL/GenBank/DDBJ whole genome shotgun (WGS) entry which is preliminary data.</text>
</comment>
<dbReference type="InterPro" id="IPR012902">
    <property type="entry name" value="N_methyl_site"/>
</dbReference>
<keyword evidence="2" id="KW-0488">Methylation</keyword>
<dbReference type="PROSITE" id="PS00409">
    <property type="entry name" value="PROKAR_NTER_METHYL"/>
    <property type="match status" value="1"/>
</dbReference>
<dbReference type="Gene3D" id="3.30.700.10">
    <property type="entry name" value="Glycoprotein, Type 4 Pilin"/>
    <property type="match status" value="1"/>
</dbReference>
<dbReference type="PANTHER" id="PTHR30093">
    <property type="entry name" value="GENERAL SECRETION PATHWAY PROTEIN G"/>
    <property type="match status" value="1"/>
</dbReference>